<reference evidence="4 5" key="2">
    <citation type="submission" date="2018-06" db="EMBL/GenBank/DDBJ databases">
        <title>Metagenomic assembly of (sub)arctic Cyanobacteria and their associated microbiome from non-axenic cultures.</title>
        <authorList>
            <person name="Baurain D."/>
        </authorList>
    </citation>
    <scope>NUCLEOTIDE SEQUENCE [LARGE SCALE GENOMIC DNA]</scope>
    <source>
        <strain evidence="4">ULC066bin1</strain>
    </source>
</reference>
<dbReference type="PROSITE" id="PS50263">
    <property type="entry name" value="CN_HYDROLASE"/>
    <property type="match status" value="1"/>
</dbReference>
<dbReference type="PANTHER" id="PTHR43674:SF2">
    <property type="entry name" value="BETA-UREIDOPROPIONASE"/>
    <property type="match status" value="1"/>
</dbReference>
<organism evidence="4 5">
    <name type="scientific">Pseudanabaena frigida</name>
    <dbReference type="NCBI Taxonomy" id="945775"/>
    <lineage>
        <taxon>Bacteria</taxon>
        <taxon>Bacillati</taxon>
        <taxon>Cyanobacteriota</taxon>
        <taxon>Cyanophyceae</taxon>
        <taxon>Pseudanabaenales</taxon>
        <taxon>Pseudanabaenaceae</taxon>
        <taxon>Pseudanabaena</taxon>
    </lineage>
</organism>
<dbReference type="EMBL" id="QBML01000056">
    <property type="protein sequence ID" value="PZO35541.1"/>
    <property type="molecule type" value="Genomic_DNA"/>
</dbReference>
<dbReference type="InterPro" id="IPR050345">
    <property type="entry name" value="Aliph_Amidase/BUP"/>
</dbReference>
<gene>
    <name evidence="4" type="primary">aguB</name>
    <name evidence="4" type="ORF">DCF19_23630</name>
</gene>
<dbReference type="Pfam" id="PF00795">
    <property type="entry name" value="CN_hydrolase"/>
    <property type="match status" value="1"/>
</dbReference>
<dbReference type="SUPFAM" id="SSF56317">
    <property type="entry name" value="Carbon-nitrogen hydrolase"/>
    <property type="match status" value="1"/>
</dbReference>
<dbReference type="InterPro" id="IPR036526">
    <property type="entry name" value="C-N_Hydrolase_sf"/>
</dbReference>
<dbReference type="AlphaFoldDB" id="A0A2W4XIB3"/>
<evidence type="ECO:0000256" key="2">
    <source>
        <dbReference type="ARBA" id="ARBA00034122"/>
    </source>
</evidence>
<dbReference type="GO" id="GO:0050126">
    <property type="term" value="F:N-carbamoylputrescine amidase activity"/>
    <property type="evidence" value="ECO:0007669"/>
    <property type="project" value="InterPro"/>
</dbReference>
<evidence type="ECO:0000313" key="4">
    <source>
        <dbReference type="EMBL" id="PZO35541.1"/>
    </source>
</evidence>
<sequence length="284" mass="31697">MSSSKTVTIAVIQASLNADIATNVAKISDLVSKAAHQGAQVILPPELFESPYFCREERDRFFDWAQPVENHPTIAHFQKLAKELNVVIPISFFERSGQVYYNSLAMVDADGSLLGVYRKSHIPDGPGYEEKFYFRGGDTGFKVWDTTFGKIGVGICWDQWFPECARAMVLMGAEILLYPTAIGSEPEEPNLNTKDPWQRAMIGHAVSNVIPVAAANRIGLEGNQTFYGHSFIANHRGDKVAEMNDSEEGVILANFDLDTVRLNRASFGFFRDRRPDLYQVLLSP</sequence>
<dbReference type="PANTHER" id="PTHR43674">
    <property type="entry name" value="NITRILASE C965.09-RELATED"/>
    <property type="match status" value="1"/>
</dbReference>
<evidence type="ECO:0000259" key="3">
    <source>
        <dbReference type="PROSITE" id="PS50263"/>
    </source>
</evidence>
<keyword evidence="1" id="KW-0378">Hydrolase</keyword>
<proteinExistence type="inferred from homology"/>
<comment type="caution">
    <text evidence="4">The sequence shown here is derived from an EMBL/GenBank/DDBJ whole genome shotgun (WGS) entry which is preliminary data.</text>
</comment>
<dbReference type="GO" id="GO:0033388">
    <property type="term" value="P:putrescine biosynthetic process from arginine"/>
    <property type="evidence" value="ECO:0007669"/>
    <property type="project" value="TreeGrafter"/>
</dbReference>
<reference evidence="4 5" key="1">
    <citation type="submission" date="2018-04" db="EMBL/GenBank/DDBJ databases">
        <authorList>
            <person name="Go L.Y."/>
            <person name="Mitchell J.A."/>
        </authorList>
    </citation>
    <scope>NUCLEOTIDE SEQUENCE [LARGE SCALE GENOMIC DNA]</scope>
    <source>
        <strain evidence="4">ULC066bin1</strain>
    </source>
</reference>
<feature type="domain" description="CN hydrolase" evidence="3">
    <location>
        <begin position="7"/>
        <end position="257"/>
    </location>
</feature>
<name>A0A2W4XIB3_9CYAN</name>
<protein>
    <submittedName>
        <fullName evidence="4">N-carbamoylputrescine amidase</fullName>
    </submittedName>
</protein>
<dbReference type="Gene3D" id="3.60.110.10">
    <property type="entry name" value="Carbon-nitrogen hydrolase"/>
    <property type="match status" value="1"/>
</dbReference>
<comment type="similarity">
    <text evidence="2">Belongs to the carbon-nitrogen hydrolase superfamily.</text>
</comment>
<dbReference type="NCBIfam" id="TIGR03381">
    <property type="entry name" value="agmatine_aguB"/>
    <property type="match status" value="1"/>
</dbReference>
<dbReference type="InterPro" id="IPR017755">
    <property type="entry name" value="N-carbamoylputrescine_amidase"/>
</dbReference>
<evidence type="ECO:0000256" key="1">
    <source>
        <dbReference type="ARBA" id="ARBA00022801"/>
    </source>
</evidence>
<dbReference type="InterPro" id="IPR003010">
    <property type="entry name" value="C-N_Hydrolase"/>
</dbReference>
<evidence type="ECO:0000313" key="5">
    <source>
        <dbReference type="Proteomes" id="UP000249467"/>
    </source>
</evidence>
<accession>A0A2W4XIB3</accession>
<dbReference type="Proteomes" id="UP000249467">
    <property type="component" value="Unassembled WGS sequence"/>
</dbReference>
<dbReference type="CDD" id="cd07573">
    <property type="entry name" value="CPA"/>
    <property type="match status" value="1"/>
</dbReference>